<dbReference type="InterPro" id="IPR027417">
    <property type="entry name" value="P-loop_NTPase"/>
</dbReference>
<dbReference type="InterPro" id="IPR041682">
    <property type="entry name" value="AAA_14"/>
</dbReference>
<dbReference type="AlphaFoldDB" id="A0A0W8F2U4"/>
<comment type="caution">
    <text evidence="3">The sequence shown here is derived from an EMBL/GenBank/DDBJ whole genome shotgun (WGS) entry which is preliminary data.</text>
</comment>
<evidence type="ECO:0000313" key="3">
    <source>
        <dbReference type="EMBL" id="KUG15223.1"/>
    </source>
</evidence>
<protein>
    <submittedName>
        <fullName evidence="3">Atpase</fullName>
    </submittedName>
</protein>
<gene>
    <name evidence="3" type="ORF">ASZ90_015121</name>
</gene>
<feature type="domain" description="DUF4143" evidence="2">
    <location>
        <begin position="207"/>
        <end position="357"/>
    </location>
</feature>
<evidence type="ECO:0000259" key="2">
    <source>
        <dbReference type="Pfam" id="PF13635"/>
    </source>
</evidence>
<name>A0A0W8F2U4_9ZZZZ</name>
<organism evidence="3">
    <name type="scientific">hydrocarbon metagenome</name>
    <dbReference type="NCBI Taxonomy" id="938273"/>
    <lineage>
        <taxon>unclassified sequences</taxon>
        <taxon>metagenomes</taxon>
        <taxon>ecological metagenomes</taxon>
    </lineage>
</organism>
<evidence type="ECO:0000259" key="1">
    <source>
        <dbReference type="Pfam" id="PF13173"/>
    </source>
</evidence>
<dbReference type="SUPFAM" id="SSF52540">
    <property type="entry name" value="P-loop containing nucleoside triphosphate hydrolases"/>
    <property type="match status" value="1"/>
</dbReference>
<accession>A0A0W8F2U4</accession>
<dbReference type="PANTHER" id="PTHR33295:SF8">
    <property type="entry name" value="AAA+ ATPASE DOMAIN-CONTAINING PROTEIN"/>
    <property type="match status" value="1"/>
</dbReference>
<feature type="domain" description="AAA" evidence="1">
    <location>
        <begin position="37"/>
        <end position="158"/>
    </location>
</feature>
<reference evidence="3" key="1">
    <citation type="journal article" date="2015" name="Proc. Natl. Acad. Sci. U.S.A.">
        <title>Networks of energetic and metabolic interactions define dynamics in microbial communities.</title>
        <authorList>
            <person name="Embree M."/>
            <person name="Liu J.K."/>
            <person name="Al-Bassam M.M."/>
            <person name="Zengler K."/>
        </authorList>
    </citation>
    <scope>NUCLEOTIDE SEQUENCE</scope>
</reference>
<dbReference type="PANTHER" id="PTHR33295">
    <property type="entry name" value="ATPASE"/>
    <property type="match status" value="1"/>
</dbReference>
<dbReference type="Pfam" id="PF13635">
    <property type="entry name" value="DUF4143"/>
    <property type="match status" value="1"/>
</dbReference>
<sequence length="432" mass="49989">MSIRDILLSQQREVTGKLREQYIERDTPLKGRGSPIIKVVTGPRRAGKSFFTLHELQAADSHPVYVNFDDERLVVLKDYDELVAAVRSLDRADPPRIILDEIQNLPRWELFANRLSRQGYDITITGSNAHLLSSEFSTHLTGRFLETVLFPFSFAEYLRWSGADLTAYEKEQELLRYAHLGGYPEPLVRHVEHRDYLSLLFDSILYKDIVKRCRVRDPASIEDLAIYLLANICSEYSLSTLSQVTRVKSPHTVRKYLGYLEEAFLFFSLPRFSYRVREQVTANRKIYCIDNGFIEAKAARHSENLGHLFENLAAIDLHYHELTGDIRLSYWKNAQQEEVDFVVRRGRDIVSLIQVCADTSAPRTRDREVRALLKAGRDLSCRSLIILTGREEGTIETEWFGIRGKIRFIPLWKWFESSDRKELLSPPDTVMG</sequence>
<dbReference type="InterPro" id="IPR025420">
    <property type="entry name" value="DUF4143"/>
</dbReference>
<dbReference type="EMBL" id="LNQE01001574">
    <property type="protein sequence ID" value="KUG15223.1"/>
    <property type="molecule type" value="Genomic_DNA"/>
</dbReference>
<dbReference type="Pfam" id="PF13173">
    <property type="entry name" value="AAA_14"/>
    <property type="match status" value="1"/>
</dbReference>
<proteinExistence type="predicted"/>